<sequence>MDLSGLGATFSDTILSGPLLAALPVAIAAGLISFASPCVLPLVPGYLGYVSGATGVDLENPRGAQRGKLLIGVSLFIAGFSVVFVALSLVFVQVGAALAPWLDVVMRVLGVVVILMGLAYLGWLPFLQNEKRLHIQPRASLGGAALLGVTFGLGWVPCIGPTLSAITVLALPTGTPARGAILALAYCAGLGVPFLLIAMAFRRSARALGFMRRHRLTIMRIGGGMLVLLGVALVTGLWGRFAGLVQGWVASYGLVV</sequence>
<comment type="subcellular location">
    <subcellularLocation>
        <location evidence="1">Membrane</location>
        <topology evidence="1">Multi-pass membrane protein</topology>
    </subcellularLocation>
</comment>
<feature type="transmembrane region" description="Helical" evidence="6">
    <location>
        <begin position="144"/>
        <end position="171"/>
    </location>
</feature>
<keyword evidence="4 6" id="KW-1133">Transmembrane helix</keyword>
<dbReference type="EMBL" id="PDJD01000001">
    <property type="protein sequence ID" value="PFG20572.1"/>
    <property type="molecule type" value="Genomic_DNA"/>
</dbReference>
<feature type="transmembrane region" description="Helical" evidence="6">
    <location>
        <begin position="69"/>
        <end position="92"/>
    </location>
</feature>
<dbReference type="GO" id="GO:0016020">
    <property type="term" value="C:membrane"/>
    <property type="evidence" value="ECO:0007669"/>
    <property type="project" value="UniProtKB-SubCell"/>
</dbReference>
<evidence type="ECO:0000256" key="1">
    <source>
        <dbReference type="ARBA" id="ARBA00004141"/>
    </source>
</evidence>
<name>A0A2A9D3N5_9MICO</name>
<feature type="transmembrane region" description="Helical" evidence="6">
    <location>
        <begin position="104"/>
        <end position="123"/>
    </location>
</feature>
<dbReference type="Proteomes" id="UP000224915">
    <property type="component" value="Unassembled WGS sequence"/>
</dbReference>
<gene>
    <name evidence="8" type="ORF">ATL40_2177</name>
</gene>
<evidence type="ECO:0000256" key="5">
    <source>
        <dbReference type="ARBA" id="ARBA00023136"/>
    </source>
</evidence>
<keyword evidence="3 6" id="KW-0812">Transmembrane</keyword>
<evidence type="ECO:0000256" key="3">
    <source>
        <dbReference type="ARBA" id="ARBA00022692"/>
    </source>
</evidence>
<keyword evidence="9" id="KW-1185">Reference proteome</keyword>
<feature type="transmembrane region" description="Helical" evidence="6">
    <location>
        <begin position="20"/>
        <end position="49"/>
    </location>
</feature>
<organism evidence="8 9">
    <name type="scientific">Serinibacter salmoneus</name>
    <dbReference type="NCBI Taxonomy" id="556530"/>
    <lineage>
        <taxon>Bacteria</taxon>
        <taxon>Bacillati</taxon>
        <taxon>Actinomycetota</taxon>
        <taxon>Actinomycetes</taxon>
        <taxon>Micrococcales</taxon>
        <taxon>Beutenbergiaceae</taxon>
        <taxon>Serinibacter</taxon>
    </lineage>
</organism>
<feature type="domain" description="Cytochrome C biogenesis protein transmembrane" evidence="7">
    <location>
        <begin position="21"/>
        <end position="213"/>
    </location>
</feature>
<evidence type="ECO:0000256" key="4">
    <source>
        <dbReference type="ARBA" id="ARBA00022989"/>
    </source>
</evidence>
<dbReference type="AlphaFoldDB" id="A0A2A9D3N5"/>
<feature type="transmembrane region" description="Helical" evidence="6">
    <location>
        <begin position="221"/>
        <end position="241"/>
    </location>
</feature>
<dbReference type="PANTHER" id="PTHR31272:SF4">
    <property type="entry name" value="CYTOCHROME C-TYPE BIOGENESIS PROTEIN HI_1454-RELATED"/>
    <property type="match status" value="1"/>
</dbReference>
<evidence type="ECO:0000313" key="9">
    <source>
        <dbReference type="Proteomes" id="UP000224915"/>
    </source>
</evidence>
<evidence type="ECO:0000313" key="8">
    <source>
        <dbReference type="EMBL" id="PFG20572.1"/>
    </source>
</evidence>
<dbReference type="InterPro" id="IPR051790">
    <property type="entry name" value="Cytochrome_c-biogenesis_DsbD"/>
</dbReference>
<evidence type="ECO:0000256" key="6">
    <source>
        <dbReference type="SAM" id="Phobius"/>
    </source>
</evidence>
<accession>A0A2A9D3N5</accession>
<dbReference type="Pfam" id="PF02683">
    <property type="entry name" value="DsbD_TM"/>
    <property type="match status" value="1"/>
</dbReference>
<comment type="caution">
    <text evidence="8">The sequence shown here is derived from an EMBL/GenBank/DDBJ whole genome shotgun (WGS) entry which is preliminary data.</text>
</comment>
<keyword evidence="5 6" id="KW-0472">Membrane</keyword>
<reference evidence="8 9" key="1">
    <citation type="submission" date="2017-10" db="EMBL/GenBank/DDBJ databases">
        <title>Sequencing the genomes of 1000 actinobacteria strains.</title>
        <authorList>
            <person name="Klenk H.-P."/>
        </authorList>
    </citation>
    <scope>NUCLEOTIDE SEQUENCE [LARGE SCALE GENOMIC DNA]</scope>
    <source>
        <strain evidence="8 9">DSM 21801</strain>
    </source>
</reference>
<dbReference type="InterPro" id="IPR003834">
    <property type="entry name" value="Cyt_c_assmbl_TM_dom"/>
</dbReference>
<evidence type="ECO:0000259" key="7">
    <source>
        <dbReference type="Pfam" id="PF02683"/>
    </source>
</evidence>
<proteinExistence type="inferred from homology"/>
<dbReference type="RefSeq" id="WP_169925943.1">
    <property type="nucleotide sequence ID" value="NZ_PDJD01000001.1"/>
</dbReference>
<comment type="similarity">
    <text evidence="2">Belongs to the DsbD family.</text>
</comment>
<protein>
    <submittedName>
        <fullName evidence="8">Cytochrome c-type biogenesis protein</fullName>
    </submittedName>
</protein>
<evidence type="ECO:0000256" key="2">
    <source>
        <dbReference type="ARBA" id="ARBA00006143"/>
    </source>
</evidence>
<feature type="transmembrane region" description="Helical" evidence="6">
    <location>
        <begin position="177"/>
        <end position="201"/>
    </location>
</feature>
<dbReference type="GO" id="GO:0017004">
    <property type="term" value="P:cytochrome complex assembly"/>
    <property type="evidence" value="ECO:0007669"/>
    <property type="project" value="InterPro"/>
</dbReference>
<dbReference type="PANTHER" id="PTHR31272">
    <property type="entry name" value="CYTOCHROME C-TYPE BIOGENESIS PROTEIN HI_1454-RELATED"/>
    <property type="match status" value="1"/>
</dbReference>